<evidence type="ECO:0000259" key="6">
    <source>
        <dbReference type="Pfam" id="PF00171"/>
    </source>
</evidence>
<protein>
    <recommendedName>
        <fullName evidence="3">Aldehyde dehydrogenase</fullName>
    </recommendedName>
</protein>
<comment type="similarity">
    <text evidence="1 3 5">Belongs to the aldehyde dehydrogenase family.</text>
</comment>
<evidence type="ECO:0000256" key="4">
    <source>
        <dbReference type="PROSITE-ProRule" id="PRU10007"/>
    </source>
</evidence>
<feature type="domain" description="Aldehyde dehydrogenase" evidence="6">
    <location>
        <begin position="24"/>
        <end position="427"/>
    </location>
</feature>
<dbReference type="CDD" id="cd07087">
    <property type="entry name" value="ALDH_F3-13-14_CALDH-like"/>
    <property type="match status" value="1"/>
</dbReference>
<dbReference type="SUPFAM" id="SSF53720">
    <property type="entry name" value="ALDH-like"/>
    <property type="match status" value="1"/>
</dbReference>
<feature type="active site" evidence="4">
    <location>
        <position position="208"/>
    </location>
</feature>
<evidence type="ECO:0000313" key="8">
    <source>
        <dbReference type="Proteomes" id="UP001589613"/>
    </source>
</evidence>
<name>A0ABV5UZZ6_9MICO</name>
<evidence type="ECO:0000256" key="2">
    <source>
        <dbReference type="ARBA" id="ARBA00023002"/>
    </source>
</evidence>
<gene>
    <name evidence="7" type="ORF">ACFFN0_03325</name>
</gene>
<dbReference type="InterPro" id="IPR016160">
    <property type="entry name" value="Ald_DH_CS_CYS"/>
</dbReference>
<dbReference type="PANTHER" id="PTHR43570:SF16">
    <property type="entry name" value="ALDEHYDE DEHYDROGENASE TYPE III, ISOFORM Q"/>
    <property type="match status" value="1"/>
</dbReference>
<evidence type="ECO:0000256" key="1">
    <source>
        <dbReference type="ARBA" id="ARBA00009986"/>
    </source>
</evidence>
<evidence type="ECO:0000256" key="3">
    <source>
        <dbReference type="PIRNR" id="PIRNR036492"/>
    </source>
</evidence>
<dbReference type="Gene3D" id="3.40.309.10">
    <property type="entry name" value="Aldehyde Dehydrogenase, Chain A, domain 2"/>
    <property type="match status" value="1"/>
</dbReference>
<proteinExistence type="inferred from homology"/>
<dbReference type="EMBL" id="JBHMAX010000007">
    <property type="protein sequence ID" value="MFB9731070.1"/>
    <property type="molecule type" value="Genomic_DNA"/>
</dbReference>
<dbReference type="InterPro" id="IPR012394">
    <property type="entry name" value="Aldehyde_DH_NAD(P)"/>
</dbReference>
<dbReference type="PIRSF" id="PIRSF036492">
    <property type="entry name" value="ALDH"/>
    <property type="match status" value="1"/>
</dbReference>
<comment type="caution">
    <text evidence="7">The sequence shown here is derived from an EMBL/GenBank/DDBJ whole genome shotgun (WGS) entry which is preliminary data.</text>
</comment>
<keyword evidence="8" id="KW-1185">Reference proteome</keyword>
<organism evidence="7 8">
    <name type="scientific">Ornithinimicrobium kibberense</name>
    <dbReference type="NCBI Taxonomy" id="282060"/>
    <lineage>
        <taxon>Bacteria</taxon>
        <taxon>Bacillati</taxon>
        <taxon>Actinomycetota</taxon>
        <taxon>Actinomycetes</taxon>
        <taxon>Micrococcales</taxon>
        <taxon>Ornithinimicrobiaceae</taxon>
        <taxon>Ornithinimicrobium</taxon>
    </lineage>
</organism>
<evidence type="ECO:0000313" key="7">
    <source>
        <dbReference type="EMBL" id="MFB9731070.1"/>
    </source>
</evidence>
<dbReference type="PANTHER" id="PTHR43570">
    <property type="entry name" value="ALDEHYDE DEHYDROGENASE"/>
    <property type="match status" value="1"/>
</dbReference>
<dbReference type="RefSeq" id="WP_238330316.1">
    <property type="nucleotide sequence ID" value="NZ_JBHMAX010000007.1"/>
</dbReference>
<evidence type="ECO:0000256" key="5">
    <source>
        <dbReference type="RuleBase" id="RU003345"/>
    </source>
</evidence>
<dbReference type="PROSITE" id="PS00070">
    <property type="entry name" value="ALDEHYDE_DEHYDR_CYS"/>
    <property type="match status" value="1"/>
</dbReference>
<dbReference type="PROSITE" id="PS00687">
    <property type="entry name" value="ALDEHYDE_DEHYDR_GLU"/>
    <property type="match status" value="1"/>
</dbReference>
<dbReference type="Gene3D" id="3.40.605.10">
    <property type="entry name" value="Aldehyde Dehydrogenase, Chain A, domain 1"/>
    <property type="match status" value="1"/>
</dbReference>
<dbReference type="InterPro" id="IPR015590">
    <property type="entry name" value="Aldehyde_DH_dom"/>
</dbReference>
<dbReference type="Pfam" id="PF00171">
    <property type="entry name" value="Aldedh"/>
    <property type="match status" value="1"/>
</dbReference>
<dbReference type="InterPro" id="IPR016161">
    <property type="entry name" value="Ald_DH/histidinol_DH"/>
</dbReference>
<dbReference type="Proteomes" id="UP001589613">
    <property type="component" value="Unassembled WGS sequence"/>
</dbReference>
<dbReference type="InterPro" id="IPR029510">
    <property type="entry name" value="Ald_DH_CS_GLU"/>
</dbReference>
<dbReference type="InterPro" id="IPR016162">
    <property type="entry name" value="Ald_DH_N"/>
</dbReference>
<sequence length="483" mass="51810">MSGPDLAALRHTVTSGSTAGLDWRRAQLGALRRLLVEHEAELVEAVAADVGKPRLEARLTETYVSVEEIDHLLAHLEEWTAPRPVSLPLTLRPARAHVQLQPKGVVLVVAPWNYPLNLLASPVAGALAAGNTVVLKPSEHTPRLAALVERLVPLYLPSDVAQVVTGGVEETTALLEQRFDHIFFTGSGRVGRIVMRAAAEHLTPVTLELGGKSPTFVDDTVDLGAAARRIVWGKFTNAGQTCVAPDHVLVTRTARDRLLAELVAAVHEFFGDDPRRSPDLGRIVDARQHARLVELLEGAGGTVVVGGQHDADERYLAPTVLADVDPDAPIMQEEIFGPVLPVITVADHQQAIEQIASRDHPLALYVFSEREEVREAFTRRTTSGGMAFGATVVHVGAAQLPFGGVGASGMGSYHGRASVEELSHHRSVLDKPLGPDTLRVLYPPFDGLKGRLVAAATAPGRAARPAAVVREGMQKLRGLVRRG</sequence>
<dbReference type="InterPro" id="IPR016163">
    <property type="entry name" value="Ald_DH_C"/>
</dbReference>
<keyword evidence="2 3" id="KW-0560">Oxidoreductase</keyword>
<reference evidence="7 8" key="1">
    <citation type="submission" date="2024-09" db="EMBL/GenBank/DDBJ databases">
        <authorList>
            <person name="Sun Q."/>
            <person name="Mori K."/>
        </authorList>
    </citation>
    <scope>NUCLEOTIDE SEQUENCE [LARGE SCALE GENOMIC DNA]</scope>
    <source>
        <strain evidence="7 8">JCM 12763</strain>
    </source>
</reference>
<accession>A0ABV5UZZ6</accession>